<feature type="domain" description="Serine aminopeptidase S33" evidence="1">
    <location>
        <begin position="24"/>
        <end position="289"/>
    </location>
</feature>
<proteinExistence type="predicted"/>
<dbReference type="InterPro" id="IPR029058">
    <property type="entry name" value="AB_hydrolase_fold"/>
</dbReference>
<dbReference type="PANTHER" id="PTHR11614">
    <property type="entry name" value="PHOSPHOLIPASE-RELATED"/>
    <property type="match status" value="1"/>
</dbReference>
<organism evidence="2 3">
    <name type="scientific">Gracilibacillus marinus</name>
    <dbReference type="NCBI Taxonomy" id="630535"/>
    <lineage>
        <taxon>Bacteria</taxon>
        <taxon>Bacillati</taxon>
        <taxon>Bacillota</taxon>
        <taxon>Bacilli</taxon>
        <taxon>Bacillales</taxon>
        <taxon>Bacillaceae</taxon>
        <taxon>Gracilibacillus</taxon>
    </lineage>
</organism>
<comment type="caution">
    <text evidence="2">The sequence shown here is derived from an EMBL/GenBank/DDBJ whole genome shotgun (WGS) entry which is preliminary data.</text>
</comment>
<reference evidence="3" key="1">
    <citation type="journal article" date="2019" name="Int. J. Syst. Evol. Microbiol.">
        <title>The Global Catalogue of Microorganisms (GCM) 10K type strain sequencing project: providing services to taxonomists for standard genome sequencing and annotation.</title>
        <authorList>
            <consortium name="The Broad Institute Genomics Platform"/>
            <consortium name="The Broad Institute Genome Sequencing Center for Infectious Disease"/>
            <person name="Wu L."/>
            <person name="Ma J."/>
        </authorList>
    </citation>
    <scope>NUCLEOTIDE SEQUENCE [LARGE SCALE GENOMIC DNA]</scope>
    <source>
        <strain evidence="3">KACC 14058</strain>
    </source>
</reference>
<dbReference type="SUPFAM" id="SSF53474">
    <property type="entry name" value="alpha/beta-Hydrolases"/>
    <property type="match status" value="1"/>
</dbReference>
<dbReference type="Gene3D" id="3.40.50.1820">
    <property type="entry name" value="alpha/beta hydrolase"/>
    <property type="match status" value="1"/>
</dbReference>
<evidence type="ECO:0000313" key="2">
    <source>
        <dbReference type="EMBL" id="MFC4387093.1"/>
    </source>
</evidence>
<name>A0ABV8VV39_9BACI</name>
<dbReference type="Pfam" id="PF12146">
    <property type="entry name" value="Hydrolase_4"/>
    <property type="match status" value="1"/>
</dbReference>
<sequence length="309" mass="35284">MYEYWEEMSDGKKIHVKKWDDVHEAIATVQIAHGMAEHITRYHEFAQFLNAKNIIVYGHDHRGHGQTGAANDSIGYFGDHVTFDRVAMDIVELSNKIEEDYPSIPHFLIGHSMGSFLSRRALALVPMIPLNGAVLIGSGYQPSALLAFGKLLLSSIISFKGNTTKGQFANKLTFFQFNKKTANNTEFDWVCKNEDTVTDYIEDPYCGFVPSNQFFYELYQGISLIQDQSEIKKINPHIPLLFLTGKEDPATNYSKGTEKVVKLYKDAGIEFINMKVYPGLRHEILNEKNNSEIFHDIFQWLNEQITCRN</sequence>
<protein>
    <submittedName>
        <fullName evidence="2">Alpha/beta hydrolase</fullName>
    </submittedName>
</protein>
<dbReference type="InterPro" id="IPR022742">
    <property type="entry name" value="Hydrolase_4"/>
</dbReference>
<accession>A0ABV8VV39</accession>
<dbReference type="EMBL" id="JBHSDV010000001">
    <property type="protein sequence ID" value="MFC4387093.1"/>
    <property type="molecule type" value="Genomic_DNA"/>
</dbReference>
<gene>
    <name evidence="2" type="ORF">ACFOZ1_04645</name>
</gene>
<dbReference type="RefSeq" id="WP_390196459.1">
    <property type="nucleotide sequence ID" value="NZ_JBHSDV010000001.1"/>
</dbReference>
<dbReference type="InterPro" id="IPR051044">
    <property type="entry name" value="MAG_DAG_Lipase"/>
</dbReference>
<dbReference type="GO" id="GO:0016787">
    <property type="term" value="F:hydrolase activity"/>
    <property type="evidence" value="ECO:0007669"/>
    <property type="project" value="UniProtKB-KW"/>
</dbReference>
<keyword evidence="2" id="KW-0378">Hydrolase</keyword>
<evidence type="ECO:0000313" key="3">
    <source>
        <dbReference type="Proteomes" id="UP001595880"/>
    </source>
</evidence>
<evidence type="ECO:0000259" key="1">
    <source>
        <dbReference type="Pfam" id="PF12146"/>
    </source>
</evidence>
<keyword evidence="3" id="KW-1185">Reference proteome</keyword>
<dbReference type="Proteomes" id="UP001595880">
    <property type="component" value="Unassembled WGS sequence"/>
</dbReference>